<reference evidence="1 2" key="1">
    <citation type="journal article" date="2018" name="Nat. Biotechnol.">
        <title>A standardized bacterial taxonomy based on genome phylogeny substantially revises the tree of life.</title>
        <authorList>
            <person name="Parks D.H."/>
            <person name="Chuvochina M."/>
            <person name="Waite D.W."/>
            <person name="Rinke C."/>
            <person name="Skarshewski A."/>
            <person name="Chaumeil P.A."/>
            <person name="Hugenholtz P."/>
        </authorList>
    </citation>
    <scope>NUCLEOTIDE SEQUENCE [LARGE SCALE GENOMIC DNA]</scope>
    <source>
        <strain evidence="1">UBA11247</strain>
    </source>
</reference>
<dbReference type="AlphaFoldDB" id="A0A3D4T248"/>
<accession>A0A3D4T248</accession>
<feature type="non-terminal residue" evidence="1">
    <location>
        <position position="199"/>
    </location>
</feature>
<dbReference type="RefSeq" id="WP_334144116.1">
    <property type="nucleotide sequence ID" value="NZ_DAITTW010000051.1"/>
</dbReference>
<gene>
    <name evidence="1" type="ORF">DIW82_08550</name>
</gene>
<name>A0A3D4T248_9CORY</name>
<sequence>MKRSFGDALNGCTIGDELILDEGVYDCGHITIRGITITGTGDPSRTVLRGTIESAGANRVGNVTLAAPPYKNAVYVDASGTGVELLNCRVVGEPSGTYPAVYCAAGRVALTGTVVSGEGQAAAVAVENGGQLQALGSDLTVVTVNAAKAFFRDCRAKFIAGDGRGVIEASGEMTFLSEEKQRAFFLTGESTCRVERMTL</sequence>
<dbReference type="EMBL" id="DQID01000220">
    <property type="protein sequence ID" value="HCT14820.1"/>
    <property type="molecule type" value="Genomic_DNA"/>
</dbReference>
<evidence type="ECO:0000313" key="2">
    <source>
        <dbReference type="Proteomes" id="UP000261739"/>
    </source>
</evidence>
<organism evidence="1 2">
    <name type="scientific">Corynebacterium nuruki</name>
    <dbReference type="NCBI Taxonomy" id="1032851"/>
    <lineage>
        <taxon>Bacteria</taxon>
        <taxon>Bacillati</taxon>
        <taxon>Actinomycetota</taxon>
        <taxon>Actinomycetes</taxon>
        <taxon>Mycobacteriales</taxon>
        <taxon>Corynebacteriaceae</taxon>
        <taxon>Corynebacterium</taxon>
    </lineage>
</organism>
<protein>
    <submittedName>
        <fullName evidence="1">Uncharacterized protein</fullName>
    </submittedName>
</protein>
<dbReference type="Proteomes" id="UP000261739">
    <property type="component" value="Unassembled WGS sequence"/>
</dbReference>
<dbReference type="InterPro" id="IPR011050">
    <property type="entry name" value="Pectin_lyase_fold/virulence"/>
</dbReference>
<comment type="caution">
    <text evidence="1">The sequence shown here is derived from an EMBL/GenBank/DDBJ whole genome shotgun (WGS) entry which is preliminary data.</text>
</comment>
<evidence type="ECO:0000313" key="1">
    <source>
        <dbReference type="EMBL" id="HCT14820.1"/>
    </source>
</evidence>
<dbReference type="SUPFAM" id="SSF51126">
    <property type="entry name" value="Pectin lyase-like"/>
    <property type="match status" value="1"/>
</dbReference>
<proteinExistence type="predicted"/>